<reference evidence="2" key="1">
    <citation type="submission" date="2024-02" db="UniProtKB">
        <authorList>
            <consortium name="WormBaseParasite"/>
        </authorList>
    </citation>
    <scope>IDENTIFICATION</scope>
</reference>
<dbReference type="WBParaSite" id="MBELARI_LOCUS6369">
    <property type="protein sequence ID" value="MBELARI_LOCUS6369"/>
    <property type="gene ID" value="MBELARI_LOCUS6369"/>
</dbReference>
<protein>
    <submittedName>
        <fullName evidence="2">Uncharacterized protein</fullName>
    </submittedName>
</protein>
<proteinExistence type="predicted"/>
<dbReference type="Proteomes" id="UP000887575">
    <property type="component" value="Unassembled WGS sequence"/>
</dbReference>
<keyword evidence="1" id="KW-1185">Reference proteome</keyword>
<name>A0AAF3FH09_9BILA</name>
<accession>A0AAF3FH09</accession>
<sequence>MARPTLHKVVNIGGVGMQFKDAKPLEKKFENLVPHGTKLNCLLECVPRE</sequence>
<evidence type="ECO:0000313" key="1">
    <source>
        <dbReference type="Proteomes" id="UP000887575"/>
    </source>
</evidence>
<evidence type="ECO:0000313" key="2">
    <source>
        <dbReference type="WBParaSite" id="MBELARI_LOCUS6369"/>
    </source>
</evidence>
<dbReference type="AlphaFoldDB" id="A0AAF3FH09"/>
<organism evidence="1 2">
    <name type="scientific">Mesorhabditis belari</name>
    <dbReference type="NCBI Taxonomy" id="2138241"/>
    <lineage>
        <taxon>Eukaryota</taxon>
        <taxon>Metazoa</taxon>
        <taxon>Ecdysozoa</taxon>
        <taxon>Nematoda</taxon>
        <taxon>Chromadorea</taxon>
        <taxon>Rhabditida</taxon>
        <taxon>Rhabditina</taxon>
        <taxon>Rhabditomorpha</taxon>
        <taxon>Rhabditoidea</taxon>
        <taxon>Rhabditidae</taxon>
        <taxon>Mesorhabditinae</taxon>
        <taxon>Mesorhabditis</taxon>
    </lineage>
</organism>